<dbReference type="Gene3D" id="3.30.70.100">
    <property type="match status" value="1"/>
</dbReference>
<keyword evidence="3" id="KW-1185">Reference proteome</keyword>
<dbReference type="GO" id="GO:0046872">
    <property type="term" value="F:metal ion binding"/>
    <property type="evidence" value="ECO:0007669"/>
    <property type="project" value="InterPro"/>
</dbReference>
<proteinExistence type="predicted"/>
<protein>
    <recommendedName>
        <fullName evidence="4">HMA domain-containing protein</fullName>
    </recommendedName>
</protein>
<evidence type="ECO:0000313" key="2">
    <source>
        <dbReference type="EMBL" id="KAF7847220.1"/>
    </source>
</evidence>
<dbReference type="AlphaFoldDB" id="A0A8T0CHM1"/>
<organism evidence="2 3">
    <name type="scientific">Corymbia citriodora subsp. variegata</name>
    <dbReference type="NCBI Taxonomy" id="360336"/>
    <lineage>
        <taxon>Eukaryota</taxon>
        <taxon>Viridiplantae</taxon>
        <taxon>Streptophyta</taxon>
        <taxon>Embryophyta</taxon>
        <taxon>Tracheophyta</taxon>
        <taxon>Spermatophyta</taxon>
        <taxon>Magnoliopsida</taxon>
        <taxon>eudicotyledons</taxon>
        <taxon>Gunneridae</taxon>
        <taxon>Pentapetalae</taxon>
        <taxon>rosids</taxon>
        <taxon>malvids</taxon>
        <taxon>Myrtales</taxon>
        <taxon>Myrtaceae</taxon>
        <taxon>Myrtoideae</taxon>
        <taxon>Eucalypteae</taxon>
        <taxon>Corymbia</taxon>
    </lineage>
</organism>
<accession>A0A8T0CHM1</accession>
<gene>
    <name evidence="2" type="ORF">BT93_L3181</name>
</gene>
<evidence type="ECO:0008006" key="4">
    <source>
        <dbReference type="Google" id="ProtNLM"/>
    </source>
</evidence>
<dbReference type="SUPFAM" id="SSF55008">
    <property type="entry name" value="HMA, heavy metal-associated domain"/>
    <property type="match status" value="1"/>
</dbReference>
<dbReference type="EMBL" id="MU091095">
    <property type="protein sequence ID" value="KAF7847220.1"/>
    <property type="molecule type" value="Genomic_DNA"/>
</dbReference>
<dbReference type="OrthoDB" id="785270at2759"/>
<name>A0A8T0CHM1_CORYI</name>
<dbReference type="Gramene" id="rna-gnl|WGS:JABURB|Cocit.L3181.1">
    <property type="protein sequence ID" value="cds-KAF7847220.1"/>
    <property type="gene ID" value="gene-BT93_L3181"/>
</dbReference>
<evidence type="ECO:0000256" key="1">
    <source>
        <dbReference type="SAM" id="MobiDB-lite"/>
    </source>
</evidence>
<dbReference type="PANTHER" id="PTHR47005">
    <property type="entry name" value="HEAVY METAL TRANSPORT/DETOXIFICATION SUPERFAMILY PROTEIN"/>
    <property type="match status" value="1"/>
</dbReference>
<comment type="caution">
    <text evidence="2">The sequence shown here is derived from an EMBL/GenBank/DDBJ whole genome shotgun (WGS) entry which is preliminary data.</text>
</comment>
<dbReference type="InterPro" id="IPR036163">
    <property type="entry name" value="HMA_dom_sf"/>
</dbReference>
<dbReference type="Proteomes" id="UP000806378">
    <property type="component" value="Unassembled WGS sequence"/>
</dbReference>
<feature type="region of interest" description="Disordered" evidence="1">
    <location>
        <begin position="71"/>
        <end position="102"/>
    </location>
</feature>
<evidence type="ECO:0000313" key="3">
    <source>
        <dbReference type="Proteomes" id="UP000806378"/>
    </source>
</evidence>
<reference evidence="2" key="1">
    <citation type="submission" date="2020-05" db="EMBL/GenBank/DDBJ databases">
        <title>WGS assembly of Corymbia citriodora subspecies variegata.</title>
        <authorList>
            <person name="Barry K."/>
            <person name="Hundley H."/>
            <person name="Shu S."/>
            <person name="Jenkins J."/>
            <person name="Grimwood J."/>
            <person name="Baten A."/>
        </authorList>
    </citation>
    <scope>NUCLEOTIDE SEQUENCE</scope>
    <source>
        <strain evidence="2">CV2-018</strain>
    </source>
</reference>
<feature type="compositionally biased region" description="Basic and acidic residues" evidence="1">
    <location>
        <begin position="71"/>
        <end position="97"/>
    </location>
</feature>
<dbReference type="PANTHER" id="PTHR47005:SF5">
    <property type="entry name" value="HEAVY METAL TRANSPORT_DETOXIFICATION SUPERFAMILY PROTEIN"/>
    <property type="match status" value="1"/>
</dbReference>
<sequence length="263" mass="28704">MEVKVDLQCHRCHKKIKKILCGIPQVQDQTYDQAKNTVTITVAGGSPEYVRQKILSKGRCFVQAVDILPEEKKPGKEDKGGKEGKEDKGGKEGKGGKQGEVTPPVLAYPPVYVTAGVNVCLPCHNRGCDQFCPCNCHHGRPPMCHDGCGRPAHECRCRRPPICHDGCGRPAHECRCRRLPMCQDGCGRAAHECRCRRPPMCHDGCGRPAHECRCRRPSQPGCCDGCNRGSACSSQMPHGCGHGCPPVCIDSGYPQCDKSCLQM</sequence>